<keyword evidence="1" id="KW-0472">Membrane</keyword>
<keyword evidence="3" id="KW-1185">Reference proteome</keyword>
<feature type="transmembrane region" description="Helical" evidence="1">
    <location>
        <begin position="33"/>
        <end position="53"/>
    </location>
</feature>
<keyword evidence="1" id="KW-1133">Transmembrane helix</keyword>
<reference evidence="2 3" key="1">
    <citation type="submission" date="2020-12" db="EMBL/GenBank/DDBJ databases">
        <title>Draft genome sequence of furan degrading bacterial strain FUR100.</title>
        <authorList>
            <person name="Woiski C."/>
        </authorList>
    </citation>
    <scope>NUCLEOTIDE SEQUENCE [LARGE SCALE GENOMIC DNA]</scope>
    <source>
        <strain evidence="2 3">FUR100</strain>
    </source>
</reference>
<organism evidence="2 3">
    <name type="scientific">Rhodococcus erythropolis</name>
    <name type="common">Arthrobacter picolinophilus</name>
    <dbReference type="NCBI Taxonomy" id="1833"/>
    <lineage>
        <taxon>Bacteria</taxon>
        <taxon>Bacillati</taxon>
        <taxon>Actinomycetota</taxon>
        <taxon>Actinomycetes</taxon>
        <taxon>Mycobacteriales</taxon>
        <taxon>Nocardiaceae</taxon>
        <taxon>Rhodococcus</taxon>
        <taxon>Rhodococcus erythropolis group</taxon>
    </lineage>
</organism>
<dbReference type="EMBL" id="JAECSB010000054">
    <property type="protein sequence ID" value="MBH5144069.1"/>
    <property type="molecule type" value="Genomic_DNA"/>
</dbReference>
<name>A0A8I0ZXI7_RHOER</name>
<gene>
    <name evidence="2" type="ORF">I3517_15750</name>
</gene>
<sequence>MYWRAAGFALIMTACTPATFALAVAVSFSRIDSMGALAVSYFGLVAVMAIGSAQLW</sequence>
<accession>A0A8I0ZXI7</accession>
<dbReference type="AlphaFoldDB" id="A0A8I0ZXI7"/>
<dbReference type="Proteomes" id="UP000627573">
    <property type="component" value="Unassembled WGS sequence"/>
</dbReference>
<evidence type="ECO:0000313" key="3">
    <source>
        <dbReference type="Proteomes" id="UP000627573"/>
    </source>
</evidence>
<evidence type="ECO:0000256" key="1">
    <source>
        <dbReference type="SAM" id="Phobius"/>
    </source>
</evidence>
<evidence type="ECO:0000313" key="2">
    <source>
        <dbReference type="EMBL" id="MBH5144069.1"/>
    </source>
</evidence>
<protein>
    <submittedName>
        <fullName evidence="2">Uncharacterized protein</fullName>
    </submittedName>
</protein>
<comment type="caution">
    <text evidence="2">The sequence shown here is derived from an EMBL/GenBank/DDBJ whole genome shotgun (WGS) entry which is preliminary data.</text>
</comment>
<keyword evidence="1" id="KW-0812">Transmembrane</keyword>
<proteinExistence type="predicted"/>
<dbReference type="RefSeq" id="WP_197941227.1">
    <property type="nucleotide sequence ID" value="NZ_JAECSB010000054.1"/>
</dbReference>
<dbReference type="PROSITE" id="PS51257">
    <property type="entry name" value="PROKAR_LIPOPROTEIN"/>
    <property type="match status" value="1"/>
</dbReference>